<sequence>MRIEAEEYFGDYESKDDGHNEGFESDEGVGPDDVLQMKFNTPDEAMSFYNNYSRLKGFATKKRRKVTNSAGNIVRYTFVCNR</sequence>
<evidence type="ECO:0000313" key="2">
    <source>
        <dbReference type="EMBL" id="RYQ98860.1"/>
    </source>
</evidence>
<evidence type="ECO:0000313" key="3">
    <source>
        <dbReference type="Proteomes" id="UP000289738"/>
    </source>
</evidence>
<reference evidence="2 3" key="1">
    <citation type="submission" date="2019-01" db="EMBL/GenBank/DDBJ databases">
        <title>Sequencing of cultivated peanut Arachis hypogaea provides insights into genome evolution and oil improvement.</title>
        <authorList>
            <person name="Chen X."/>
        </authorList>
    </citation>
    <scope>NUCLEOTIDE SEQUENCE [LARGE SCALE GENOMIC DNA]</scope>
    <source>
        <strain evidence="3">cv. Fuhuasheng</strain>
        <tissue evidence="2">Leaves</tissue>
    </source>
</reference>
<accession>A0A444YA81</accession>
<feature type="compositionally biased region" description="Basic and acidic residues" evidence="1">
    <location>
        <begin position="12"/>
        <end position="22"/>
    </location>
</feature>
<protein>
    <recommendedName>
        <fullName evidence="4">FAR1 domain-containing protein</fullName>
    </recommendedName>
</protein>
<comment type="caution">
    <text evidence="2">The sequence shown here is derived from an EMBL/GenBank/DDBJ whole genome shotgun (WGS) entry which is preliminary data.</text>
</comment>
<feature type="region of interest" description="Disordered" evidence="1">
    <location>
        <begin position="1"/>
        <end position="32"/>
    </location>
</feature>
<dbReference type="AlphaFoldDB" id="A0A444YA81"/>
<name>A0A444YA81_ARAHY</name>
<dbReference type="EMBL" id="SDMP01000017">
    <property type="protein sequence ID" value="RYQ98860.1"/>
    <property type="molecule type" value="Genomic_DNA"/>
</dbReference>
<dbReference type="Proteomes" id="UP000289738">
    <property type="component" value="Chromosome B07"/>
</dbReference>
<proteinExistence type="predicted"/>
<keyword evidence="3" id="KW-1185">Reference proteome</keyword>
<evidence type="ECO:0008006" key="4">
    <source>
        <dbReference type="Google" id="ProtNLM"/>
    </source>
</evidence>
<evidence type="ECO:0000256" key="1">
    <source>
        <dbReference type="SAM" id="MobiDB-lite"/>
    </source>
</evidence>
<feature type="compositionally biased region" description="Acidic residues" evidence="1">
    <location>
        <begin position="1"/>
        <end position="10"/>
    </location>
</feature>
<gene>
    <name evidence="2" type="ORF">Ahy_B07g086674</name>
</gene>
<organism evidence="2 3">
    <name type="scientific">Arachis hypogaea</name>
    <name type="common">Peanut</name>
    <dbReference type="NCBI Taxonomy" id="3818"/>
    <lineage>
        <taxon>Eukaryota</taxon>
        <taxon>Viridiplantae</taxon>
        <taxon>Streptophyta</taxon>
        <taxon>Embryophyta</taxon>
        <taxon>Tracheophyta</taxon>
        <taxon>Spermatophyta</taxon>
        <taxon>Magnoliopsida</taxon>
        <taxon>eudicotyledons</taxon>
        <taxon>Gunneridae</taxon>
        <taxon>Pentapetalae</taxon>
        <taxon>rosids</taxon>
        <taxon>fabids</taxon>
        <taxon>Fabales</taxon>
        <taxon>Fabaceae</taxon>
        <taxon>Papilionoideae</taxon>
        <taxon>50 kb inversion clade</taxon>
        <taxon>dalbergioids sensu lato</taxon>
        <taxon>Dalbergieae</taxon>
        <taxon>Pterocarpus clade</taxon>
        <taxon>Arachis</taxon>
    </lineage>
</organism>